<evidence type="ECO:0000313" key="1">
    <source>
        <dbReference type="EMBL" id="SHM92588.1"/>
    </source>
</evidence>
<protein>
    <submittedName>
        <fullName evidence="1">Uncharacterized protein</fullName>
    </submittedName>
</protein>
<name>A0A1M7MNT4_9ACTN</name>
<proteinExistence type="predicted"/>
<keyword evidence="2" id="KW-1185">Reference proteome</keyword>
<dbReference type="Proteomes" id="UP000184440">
    <property type="component" value="Unassembled WGS sequence"/>
</dbReference>
<gene>
    <name evidence="1" type="ORF">SAMN05443668_102202</name>
</gene>
<evidence type="ECO:0000313" key="2">
    <source>
        <dbReference type="Proteomes" id="UP000184440"/>
    </source>
</evidence>
<accession>A0A1M7MNT4</accession>
<sequence length="47" mass="5077">MDPVAPFAIAVMTLAGGALALSWAADKARRATRPVRVRAQRRQTGRD</sequence>
<organism evidence="1 2">
    <name type="scientific">Cryptosporangium aurantiacum</name>
    <dbReference type="NCBI Taxonomy" id="134849"/>
    <lineage>
        <taxon>Bacteria</taxon>
        <taxon>Bacillati</taxon>
        <taxon>Actinomycetota</taxon>
        <taxon>Actinomycetes</taxon>
        <taxon>Cryptosporangiales</taxon>
        <taxon>Cryptosporangiaceae</taxon>
        <taxon>Cryptosporangium</taxon>
    </lineage>
</organism>
<dbReference type="AlphaFoldDB" id="A0A1M7MNT4"/>
<reference evidence="1 2" key="1">
    <citation type="submission" date="2016-11" db="EMBL/GenBank/DDBJ databases">
        <authorList>
            <person name="Jaros S."/>
            <person name="Januszkiewicz K."/>
            <person name="Wedrychowicz H."/>
        </authorList>
    </citation>
    <scope>NUCLEOTIDE SEQUENCE [LARGE SCALE GENOMIC DNA]</scope>
    <source>
        <strain evidence="1 2">DSM 46144</strain>
    </source>
</reference>
<dbReference type="EMBL" id="FRCS01000002">
    <property type="protein sequence ID" value="SHM92588.1"/>
    <property type="molecule type" value="Genomic_DNA"/>
</dbReference>